<dbReference type="InterPro" id="IPR003598">
    <property type="entry name" value="Ig_sub2"/>
</dbReference>
<feature type="transmembrane region" description="Helical" evidence="5">
    <location>
        <begin position="462"/>
        <end position="481"/>
    </location>
</feature>
<evidence type="ECO:0000313" key="8">
    <source>
        <dbReference type="Proteomes" id="UP000507470"/>
    </source>
</evidence>
<dbReference type="Pfam" id="PF07679">
    <property type="entry name" value="I-set"/>
    <property type="match status" value="1"/>
</dbReference>
<keyword evidence="5" id="KW-1133">Transmembrane helix</keyword>
<reference evidence="7 8" key="1">
    <citation type="submission" date="2020-06" db="EMBL/GenBank/DDBJ databases">
        <authorList>
            <person name="Li R."/>
            <person name="Bekaert M."/>
        </authorList>
    </citation>
    <scope>NUCLEOTIDE SEQUENCE [LARGE SCALE GENOMIC DNA]</scope>
    <source>
        <strain evidence="8">wild</strain>
    </source>
</reference>
<gene>
    <name evidence="7" type="ORF">MCOR_8570</name>
</gene>
<feature type="domain" description="Ig-like" evidence="6">
    <location>
        <begin position="42"/>
        <end position="132"/>
    </location>
</feature>
<dbReference type="EMBL" id="CACVKT020001586">
    <property type="protein sequence ID" value="CAC5369349.1"/>
    <property type="molecule type" value="Genomic_DNA"/>
</dbReference>
<keyword evidence="2" id="KW-0963">Cytoplasm</keyword>
<feature type="compositionally biased region" description="Polar residues" evidence="4">
    <location>
        <begin position="394"/>
        <end position="412"/>
    </location>
</feature>
<feature type="compositionally biased region" description="Polar residues" evidence="4">
    <location>
        <begin position="344"/>
        <end position="356"/>
    </location>
</feature>
<evidence type="ECO:0000256" key="4">
    <source>
        <dbReference type="SAM" id="MobiDB-lite"/>
    </source>
</evidence>
<evidence type="ECO:0000313" key="7">
    <source>
        <dbReference type="EMBL" id="CAC5369349.1"/>
    </source>
</evidence>
<dbReference type="SUPFAM" id="SSF48726">
    <property type="entry name" value="Immunoglobulin"/>
    <property type="match status" value="1"/>
</dbReference>
<keyword evidence="5" id="KW-0472">Membrane</keyword>
<dbReference type="PANTHER" id="PTHR10075:SF14">
    <property type="entry name" value="CELL ADHESION MOLECULE DSCAM2-RELATED"/>
    <property type="match status" value="1"/>
</dbReference>
<dbReference type="AlphaFoldDB" id="A0A6J8AJL4"/>
<comment type="subcellular location">
    <subcellularLocation>
        <location evidence="1">Cytoplasm</location>
    </subcellularLocation>
</comment>
<dbReference type="InterPro" id="IPR003599">
    <property type="entry name" value="Ig_sub"/>
</dbReference>
<keyword evidence="3" id="KW-0393">Immunoglobulin domain</keyword>
<organism evidence="7 8">
    <name type="scientific">Mytilus coruscus</name>
    <name type="common">Sea mussel</name>
    <dbReference type="NCBI Taxonomy" id="42192"/>
    <lineage>
        <taxon>Eukaryota</taxon>
        <taxon>Metazoa</taxon>
        <taxon>Spiralia</taxon>
        <taxon>Lophotrochozoa</taxon>
        <taxon>Mollusca</taxon>
        <taxon>Bivalvia</taxon>
        <taxon>Autobranchia</taxon>
        <taxon>Pteriomorphia</taxon>
        <taxon>Mytilida</taxon>
        <taxon>Mytiloidea</taxon>
        <taxon>Mytilidae</taxon>
        <taxon>Mytilinae</taxon>
        <taxon>Mytilus</taxon>
    </lineage>
</organism>
<accession>A0A6J8AJL4</accession>
<dbReference type="SMART" id="SM00409">
    <property type="entry name" value="IG"/>
    <property type="match status" value="1"/>
</dbReference>
<dbReference type="InterPro" id="IPR007110">
    <property type="entry name" value="Ig-like_dom"/>
</dbReference>
<dbReference type="Proteomes" id="UP000507470">
    <property type="component" value="Unassembled WGS sequence"/>
</dbReference>
<feature type="compositionally biased region" description="Basic and acidic residues" evidence="4">
    <location>
        <begin position="358"/>
        <end position="393"/>
    </location>
</feature>
<feature type="transmembrane region" description="Helical" evidence="5">
    <location>
        <begin position="435"/>
        <end position="455"/>
    </location>
</feature>
<keyword evidence="5" id="KW-0812">Transmembrane</keyword>
<dbReference type="InterPro" id="IPR036179">
    <property type="entry name" value="Ig-like_dom_sf"/>
</dbReference>
<dbReference type="PROSITE" id="PS50835">
    <property type="entry name" value="IG_LIKE"/>
    <property type="match status" value="1"/>
</dbReference>
<evidence type="ECO:0000256" key="1">
    <source>
        <dbReference type="ARBA" id="ARBA00004496"/>
    </source>
</evidence>
<sequence length="485" mass="54582">MADVEEPKDSRFDDVDLESILARVERRGPLTFTRKRCLYRAPEFVKKLPKEETVEEGSTVKFECKAVGFPKPTLNWTKDLEILPDNPRITFQYGELGEASIEIQKIKKSEEGSYRCKAENAEGSASSSIYISIKAKPKSPKRSQERVTFTSTFTPIPERIDEEEREAEEIRKQPKSPLTYLYDGVTIKAQSWPDFLGNWAFLASGTSNIYDNLDYIDDEDVFLPGLVENSDNDIYSCGTDKDSDKENIFENDLQNTPIPNLVFENKNLTNLKSEKNSNSSIMFCGGLVKDENANHRLLVSCKSSNKHLNDNQRNIGTDSELSCADNIHSSKLKCSVKHSENSKNNKQTKSDLSNGCTKKFEAEKSEPISDKQKHSRSSLDKSKSASSSTRDEMSSSVSSSQKRPLMSKQASSLQRPLSATKNMLNNNSTNNSERVYNLNLMLFCFLISGITFAGLCADVAPLNFVFLIFAGQLIYMLLKYICNYS</sequence>
<keyword evidence="8" id="KW-1185">Reference proteome</keyword>
<dbReference type="FunFam" id="2.60.40.10:FF:000425">
    <property type="entry name" value="Myosin light chain kinase"/>
    <property type="match status" value="1"/>
</dbReference>
<protein>
    <recommendedName>
        <fullName evidence="6">Ig-like domain-containing protein</fullName>
    </recommendedName>
</protein>
<dbReference type="GO" id="GO:0005737">
    <property type="term" value="C:cytoplasm"/>
    <property type="evidence" value="ECO:0007669"/>
    <property type="project" value="UniProtKB-SubCell"/>
</dbReference>
<dbReference type="SMART" id="SM00408">
    <property type="entry name" value="IGc2"/>
    <property type="match status" value="1"/>
</dbReference>
<evidence type="ECO:0000256" key="3">
    <source>
        <dbReference type="ARBA" id="ARBA00023319"/>
    </source>
</evidence>
<dbReference type="Gene3D" id="2.60.40.10">
    <property type="entry name" value="Immunoglobulins"/>
    <property type="match status" value="1"/>
</dbReference>
<dbReference type="OrthoDB" id="5969272at2759"/>
<feature type="region of interest" description="Disordered" evidence="4">
    <location>
        <begin position="335"/>
        <end position="412"/>
    </location>
</feature>
<evidence type="ECO:0000259" key="6">
    <source>
        <dbReference type="PROSITE" id="PS50835"/>
    </source>
</evidence>
<dbReference type="PANTHER" id="PTHR10075">
    <property type="entry name" value="BASIGIN RELATED"/>
    <property type="match status" value="1"/>
</dbReference>
<proteinExistence type="predicted"/>
<evidence type="ECO:0000256" key="2">
    <source>
        <dbReference type="ARBA" id="ARBA00022490"/>
    </source>
</evidence>
<dbReference type="InterPro" id="IPR013098">
    <property type="entry name" value="Ig_I-set"/>
</dbReference>
<evidence type="ECO:0000256" key="5">
    <source>
        <dbReference type="SAM" id="Phobius"/>
    </source>
</evidence>
<dbReference type="InterPro" id="IPR013783">
    <property type="entry name" value="Ig-like_fold"/>
</dbReference>
<name>A0A6J8AJL4_MYTCO</name>